<dbReference type="GO" id="GO:0055085">
    <property type="term" value="P:transmembrane transport"/>
    <property type="evidence" value="ECO:0007669"/>
    <property type="project" value="InterPro"/>
</dbReference>
<organism evidence="7 8">
    <name type="scientific">Pyrobaculum neutrophilum (strain DSM 2338 / JCM 9278 / NBRC 100436 / V24Sta)</name>
    <name type="common">Thermoproteus neutrophilus</name>
    <dbReference type="NCBI Taxonomy" id="444157"/>
    <lineage>
        <taxon>Archaea</taxon>
        <taxon>Thermoproteota</taxon>
        <taxon>Thermoprotei</taxon>
        <taxon>Thermoproteales</taxon>
        <taxon>Thermoproteaceae</taxon>
        <taxon>Pyrobaculum</taxon>
    </lineage>
</organism>
<evidence type="ECO:0000256" key="4">
    <source>
        <dbReference type="ARBA" id="ARBA00023136"/>
    </source>
</evidence>
<evidence type="ECO:0000259" key="6">
    <source>
        <dbReference type="Pfam" id="PF01699"/>
    </source>
</evidence>
<feature type="transmembrane region" description="Helical" evidence="5">
    <location>
        <begin position="262"/>
        <end position="282"/>
    </location>
</feature>
<dbReference type="eggNOG" id="arCOG02881">
    <property type="taxonomic scope" value="Archaea"/>
</dbReference>
<keyword evidence="8" id="KW-1185">Reference proteome</keyword>
<keyword evidence="2 5" id="KW-0812">Transmembrane</keyword>
<dbReference type="Proteomes" id="UP000001694">
    <property type="component" value="Chromosome"/>
</dbReference>
<feature type="transmembrane region" description="Helical" evidence="5">
    <location>
        <begin position="92"/>
        <end position="117"/>
    </location>
</feature>
<dbReference type="GeneID" id="6165130"/>
<feature type="transmembrane region" description="Helical" evidence="5">
    <location>
        <begin position="226"/>
        <end position="250"/>
    </location>
</feature>
<dbReference type="InterPro" id="IPR004837">
    <property type="entry name" value="NaCa_Exmemb"/>
</dbReference>
<comment type="subcellular location">
    <subcellularLocation>
        <location evidence="1">Membrane</location>
        <topology evidence="1">Multi-pass membrane protein</topology>
    </subcellularLocation>
</comment>
<proteinExistence type="predicted"/>
<feature type="transmembrane region" description="Helical" evidence="5">
    <location>
        <begin position="20"/>
        <end position="44"/>
    </location>
</feature>
<evidence type="ECO:0000256" key="2">
    <source>
        <dbReference type="ARBA" id="ARBA00022692"/>
    </source>
</evidence>
<dbReference type="STRING" id="444157.Tneu_1889"/>
<dbReference type="KEGG" id="tne:Tneu_1889"/>
<feature type="transmembrane region" description="Helical" evidence="5">
    <location>
        <begin position="56"/>
        <end position="80"/>
    </location>
</feature>
<dbReference type="Gene3D" id="1.20.1420.30">
    <property type="entry name" value="NCX, central ion-binding region"/>
    <property type="match status" value="1"/>
</dbReference>
<feature type="transmembrane region" description="Helical" evidence="5">
    <location>
        <begin position="192"/>
        <end position="214"/>
    </location>
</feature>
<dbReference type="EMBL" id="CP001014">
    <property type="protein sequence ID" value="ACB40804.1"/>
    <property type="molecule type" value="Genomic_DNA"/>
</dbReference>
<name>B1YBK2_PYRNV</name>
<dbReference type="RefSeq" id="WP_012351223.1">
    <property type="nucleotide sequence ID" value="NC_010525.1"/>
</dbReference>
<keyword evidence="3 5" id="KW-1133">Transmembrane helix</keyword>
<evidence type="ECO:0000256" key="3">
    <source>
        <dbReference type="ARBA" id="ARBA00022989"/>
    </source>
</evidence>
<gene>
    <name evidence="7" type="ordered locus">Tneu_1889</name>
</gene>
<dbReference type="Pfam" id="PF01699">
    <property type="entry name" value="Na_Ca_ex"/>
    <property type="match status" value="2"/>
</dbReference>
<sequence>MAEVGGSGPGHAAEVSLVPSIGPLGVVVGILLTVLAGLLIEQLVHYMSWRYRRAAVGVAAIFAPIITSSPELAVFTVALLRGQAEIAWGSIVAQPFMAATVIYPVVILTSITAWALGRRRYKLPHVHRIVAVPLLVFTIPLLPILFLHPERYGVFGNLYGVFLLVLYFLYAKFMLREEEVEKAGVSLWLRNPLAQTGVALLAMALGAEWLVGGIKELGAAAGLDKLALSIILVPIATVVPESIVGLIFIAKGKDDEGVSVIVGEKALYSTFYPGLAMALGVYTLEEAAATALTLSIVVSIFEVVAIWFGYFGLTAPIGLAGYLYYVLCYTLHQSCPLWAPTPS</sequence>
<protein>
    <submittedName>
        <fullName evidence="7">Sodium/calcium exchanger membrane region</fullName>
    </submittedName>
</protein>
<dbReference type="HOGENOM" id="CLU_072251_0_0_2"/>
<dbReference type="InterPro" id="IPR044880">
    <property type="entry name" value="NCX_ion-bd_dom_sf"/>
</dbReference>
<dbReference type="OrthoDB" id="27854at2157"/>
<evidence type="ECO:0000313" key="7">
    <source>
        <dbReference type="EMBL" id="ACB40804.1"/>
    </source>
</evidence>
<dbReference type="GO" id="GO:0016020">
    <property type="term" value="C:membrane"/>
    <property type="evidence" value="ECO:0007669"/>
    <property type="project" value="UniProtKB-SubCell"/>
</dbReference>
<evidence type="ECO:0000256" key="5">
    <source>
        <dbReference type="SAM" id="Phobius"/>
    </source>
</evidence>
<evidence type="ECO:0000256" key="1">
    <source>
        <dbReference type="ARBA" id="ARBA00004141"/>
    </source>
</evidence>
<feature type="transmembrane region" description="Helical" evidence="5">
    <location>
        <begin position="152"/>
        <end position="171"/>
    </location>
</feature>
<feature type="transmembrane region" description="Helical" evidence="5">
    <location>
        <begin position="129"/>
        <end position="146"/>
    </location>
</feature>
<feature type="domain" description="Sodium/calcium exchanger membrane region" evidence="6">
    <location>
        <begin position="26"/>
        <end position="174"/>
    </location>
</feature>
<dbReference type="AlphaFoldDB" id="B1YBK2"/>
<evidence type="ECO:0000313" key="8">
    <source>
        <dbReference type="Proteomes" id="UP000001694"/>
    </source>
</evidence>
<reference evidence="7" key="1">
    <citation type="submission" date="2008-03" db="EMBL/GenBank/DDBJ databases">
        <title>Complete sequence of Thermoproteus neutrophilus V24Sta.</title>
        <authorList>
            <consortium name="US DOE Joint Genome Institute"/>
            <person name="Copeland A."/>
            <person name="Lucas S."/>
            <person name="Lapidus A."/>
            <person name="Glavina del Rio T."/>
            <person name="Dalin E."/>
            <person name="Tice H."/>
            <person name="Bruce D."/>
            <person name="Goodwin L."/>
            <person name="Pitluck S."/>
            <person name="Sims D."/>
            <person name="Brettin T."/>
            <person name="Detter J.C."/>
            <person name="Han C."/>
            <person name="Kuske C.R."/>
            <person name="Schmutz J."/>
            <person name="Larimer F."/>
            <person name="Land M."/>
            <person name="Hauser L."/>
            <person name="Kyrpides N."/>
            <person name="Mikhailova N."/>
            <person name="Biddle J.F."/>
            <person name="Zhang Z."/>
            <person name="Fitz-Gibbon S.T."/>
            <person name="Lowe T.M."/>
            <person name="Saltikov C."/>
            <person name="House C.H."/>
            <person name="Richardson P."/>
        </authorList>
    </citation>
    <scope>NUCLEOTIDE SEQUENCE [LARGE SCALE GENOMIC DNA]</scope>
    <source>
        <strain evidence="7">V24Sta</strain>
    </source>
</reference>
<feature type="domain" description="Sodium/calcium exchanger membrane region" evidence="6">
    <location>
        <begin position="197"/>
        <end position="328"/>
    </location>
</feature>
<keyword evidence="4 5" id="KW-0472">Membrane</keyword>
<accession>B1YBK2</accession>